<gene>
    <name evidence="3" type="ORF">NA56DRAFT_269745</name>
</gene>
<evidence type="ECO:0000313" key="3">
    <source>
        <dbReference type="EMBL" id="PMD17511.1"/>
    </source>
</evidence>
<keyword evidence="2" id="KW-0472">Membrane</keyword>
<keyword evidence="2" id="KW-1133">Transmembrane helix</keyword>
<dbReference type="OrthoDB" id="3559694at2759"/>
<evidence type="ECO:0000256" key="2">
    <source>
        <dbReference type="SAM" id="Phobius"/>
    </source>
</evidence>
<dbReference type="Pfam" id="PF12716">
    <property type="entry name" value="Apq12"/>
    <property type="match status" value="1"/>
</dbReference>
<name>A0A2J6PU13_9HELO</name>
<keyword evidence="4" id="KW-1185">Reference proteome</keyword>
<dbReference type="Proteomes" id="UP000235672">
    <property type="component" value="Unassembled WGS sequence"/>
</dbReference>
<sequence length="162" mass="19173">MDLVQEYASQALHIYNTADPYLRPIRRLIFQTQRQIYPLLLPYLNTAANLAHKSPAIITVGILLLFLLIAMQVLNFIRRMMVWWFKLVMRIAFWTVVVLIISAVWQRGLERTVGDLVGWGQELSEVWWREYRRWEGYQNQGRPQGRNPGPMMGRTNARATWR</sequence>
<feature type="transmembrane region" description="Helical" evidence="2">
    <location>
        <begin position="56"/>
        <end position="75"/>
    </location>
</feature>
<reference evidence="3 4" key="1">
    <citation type="submission" date="2016-05" db="EMBL/GenBank/DDBJ databases">
        <title>A degradative enzymes factory behind the ericoid mycorrhizal symbiosis.</title>
        <authorList>
            <consortium name="DOE Joint Genome Institute"/>
            <person name="Martino E."/>
            <person name="Morin E."/>
            <person name="Grelet G."/>
            <person name="Kuo A."/>
            <person name="Kohler A."/>
            <person name="Daghino S."/>
            <person name="Barry K."/>
            <person name="Choi C."/>
            <person name="Cichocki N."/>
            <person name="Clum A."/>
            <person name="Copeland A."/>
            <person name="Hainaut M."/>
            <person name="Haridas S."/>
            <person name="Labutti K."/>
            <person name="Lindquist E."/>
            <person name="Lipzen A."/>
            <person name="Khouja H.-R."/>
            <person name="Murat C."/>
            <person name="Ohm R."/>
            <person name="Olson A."/>
            <person name="Spatafora J."/>
            <person name="Veneault-Fourrey C."/>
            <person name="Henrissat B."/>
            <person name="Grigoriev I."/>
            <person name="Martin F."/>
            <person name="Perotto S."/>
        </authorList>
    </citation>
    <scope>NUCLEOTIDE SEQUENCE [LARGE SCALE GENOMIC DNA]</scope>
    <source>
        <strain evidence="3 4">UAMH 7357</strain>
    </source>
</reference>
<accession>A0A2J6PU13</accession>
<feature type="region of interest" description="Disordered" evidence="1">
    <location>
        <begin position="139"/>
        <end position="162"/>
    </location>
</feature>
<dbReference type="InterPro" id="IPR024316">
    <property type="entry name" value="APQ12"/>
</dbReference>
<organism evidence="3 4">
    <name type="scientific">Hyaloscypha hepaticicola</name>
    <dbReference type="NCBI Taxonomy" id="2082293"/>
    <lineage>
        <taxon>Eukaryota</taxon>
        <taxon>Fungi</taxon>
        <taxon>Dikarya</taxon>
        <taxon>Ascomycota</taxon>
        <taxon>Pezizomycotina</taxon>
        <taxon>Leotiomycetes</taxon>
        <taxon>Helotiales</taxon>
        <taxon>Hyaloscyphaceae</taxon>
        <taxon>Hyaloscypha</taxon>
    </lineage>
</organism>
<evidence type="ECO:0000256" key="1">
    <source>
        <dbReference type="SAM" id="MobiDB-lite"/>
    </source>
</evidence>
<dbReference type="AlphaFoldDB" id="A0A2J6PU13"/>
<feature type="transmembrane region" description="Helical" evidence="2">
    <location>
        <begin position="87"/>
        <end position="105"/>
    </location>
</feature>
<keyword evidence="2" id="KW-0812">Transmembrane</keyword>
<evidence type="ECO:0000313" key="4">
    <source>
        <dbReference type="Proteomes" id="UP000235672"/>
    </source>
</evidence>
<proteinExistence type="predicted"/>
<protein>
    <submittedName>
        <fullName evidence="3">Uncharacterized protein</fullName>
    </submittedName>
</protein>
<dbReference type="EMBL" id="KZ613499">
    <property type="protein sequence ID" value="PMD17511.1"/>
    <property type="molecule type" value="Genomic_DNA"/>
</dbReference>